<comment type="caution">
    <text evidence="11">The sequence shown here is derived from an EMBL/GenBank/DDBJ whole genome shotgun (WGS) entry which is preliminary data.</text>
</comment>
<accession>A0AAV1YPU0</accession>
<evidence type="ECO:0000256" key="8">
    <source>
        <dbReference type="SAM" id="Coils"/>
    </source>
</evidence>
<dbReference type="InterPro" id="IPR011017">
    <property type="entry name" value="TRASH_dom"/>
</dbReference>
<feature type="domain" description="TRASH" evidence="10">
    <location>
        <begin position="619"/>
        <end position="657"/>
    </location>
</feature>
<feature type="domain" description="TRASH" evidence="10">
    <location>
        <begin position="303"/>
        <end position="338"/>
    </location>
</feature>
<feature type="domain" description="TRASH" evidence="10">
    <location>
        <begin position="574"/>
        <end position="613"/>
    </location>
</feature>
<feature type="compositionally biased region" description="Basic and acidic residues" evidence="9">
    <location>
        <begin position="235"/>
        <end position="261"/>
    </location>
</feature>
<evidence type="ECO:0000256" key="4">
    <source>
        <dbReference type="ARBA" id="ARBA00022737"/>
    </source>
</evidence>
<evidence type="ECO:0000256" key="1">
    <source>
        <dbReference type="ARBA" id="ARBA00022499"/>
    </source>
</evidence>
<dbReference type="InterPro" id="IPR051284">
    <property type="entry name" value="ZnF_MYMT-QRICH1"/>
</dbReference>
<feature type="domain" description="TRASH" evidence="10">
    <location>
        <begin position="400"/>
        <end position="434"/>
    </location>
</feature>
<feature type="compositionally biased region" description="Acidic residues" evidence="9">
    <location>
        <begin position="51"/>
        <end position="60"/>
    </location>
</feature>
<feature type="region of interest" description="Disordered" evidence="9">
    <location>
        <begin position="916"/>
        <end position="937"/>
    </location>
</feature>
<feature type="compositionally biased region" description="Polar residues" evidence="9">
    <location>
        <begin position="97"/>
        <end position="107"/>
    </location>
</feature>
<evidence type="ECO:0000256" key="6">
    <source>
        <dbReference type="ARBA" id="ARBA00022833"/>
    </source>
</evidence>
<dbReference type="Pfam" id="PF12012">
    <property type="entry name" value="DUF3504"/>
    <property type="match status" value="1"/>
</dbReference>
<evidence type="ECO:0000313" key="12">
    <source>
        <dbReference type="Proteomes" id="UP001497382"/>
    </source>
</evidence>
<feature type="domain" description="TRASH" evidence="10">
    <location>
        <begin position="438"/>
        <end position="477"/>
    </location>
</feature>
<keyword evidence="7" id="KW-0832">Ubl conjugation</keyword>
<feature type="domain" description="TRASH" evidence="10">
    <location>
        <begin position="358"/>
        <end position="394"/>
    </location>
</feature>
<dbReference type="PANTHER" id="PTHR45736:SF1">
    <property type="entry name" value="WITHOUT CHILDREN, ISOFORM B"/>
    <property type="match status" value="1"/>
</dbReference>
<keyword evidence="12" id="KW-1185">Reference proteome</keyword>
<feature type="region of interest" description="Disordered" evidence="9">
    <location>
        <begin position="975"/>
        <end position="996"/>
    </location>
</feature>
<evidence type="ECO:0000256" key="7">
    <source>
        <dbReference type="ARBA" id="ARBA00022843"/>
    </source>
</evidence>
<feature type="region of interest" description="Disordered" evidence="9">
    <location>
        <begin position="1"/>
        <end position="83"/>
    </location>
</feature>
<keyword evidence="8" id="KW-0175">Coiled coil</keyword>
<keyword evidence="5" id="KW-0863">Zinc-finger</keyword>
<feature type="compositionally biased region" description="Basic and acidic residues" evidence="9">
    <location>
        <begin position="124"/>
        <end position="134"/>
    </location>
</feature>
<dbReference type="Proteomes" id="UP001497382">
    <property type="component" value="Unassembled WGS sequence"/>
</dbReference>
<feature type="compositionally biased region" description="Low complexity" evidence="9">
    <location>
        <begin position="178"/>
        <end position="196"/>
    </location>
</feature>
<keyword evidence="2" id="KW-0597">Phosphoprotein</keyword>
<dbReference type="InterPro" id="IPR057926">
    <property type="entry name" value="QRICH1_dom"/>
</dbReference>
<dbReference type="Pfam" id="PF06467">
    <property type="entry name" value="zf-FCS"/>
    <property type="match status" value="2"/>
</dbReference>
<evidence type="ECO:0000313" key="11">
    <source>
        <dbReference type="EMBL" id="CAL1260924.1"/>
    </source>
</evidence>
<dbReference type="EMBL" id="CAXIEN010000001">
    <property type="protein sequence ID" value="CAL1260924.1"/>
    <property type="molecule type" value="Genomic_DNA"/>
</dbReference>
<dbReference type="SMART" id="SM00746">
    <property type="entry name" value="TRASH"/>
    <property type="match status" value="9"/>
</dbReference>
<sequence>MPKARKQSTASLAKKAKARRDKVPLPNSDENPQSVLEPSSEKMTEATSDVEIMDINESDENVVSSSVPADKENGFCNETAPNDILVKKSKVISVKSNNDVIQSNSNHDAAMSGDEEITNSDSTADNKTEEENKNGDNSQLNHSGEGDSPSAELKESSKSDSKSSEEHKDSDSEVKCINTESEMSVSSDSPSSTVNSGKQTSTEENSKKPNSIPERLLDESPKCSPETIVSDDGPLEGKSKTEDSDVSEVKTAKTDDADAKANENSSNVTADSEDKESESKHKNESKSSSKKEGDGSKKKKKTCAQCGMKKKLNFRIVFQGKAYQLCSEVCYKDFKQKQTVAPKPPAPPPPAEVIEEKCSQCQKKITSGQAYYPVIGDIKPLCSEECLRKYHDHHGPPRNCSQCKKKIESVYSQLTWETMVFCNEDCLGKYQSFLGSHCTCCQTPVQQSSLGKYCVCFGADIRQFCSGTCLEEFKKGLKVCSFCQTDLSAGTDGFLAPVGDKGQFKDFCSQQCMERYEVMNNISKAVPDVQECSHCKKQGSFKTQVKYEDKMYSLCCDLCIAGFRCSYKITDKICDTCYKFFKPNSDDNFSLKFDGFPKHFCTKACMTLFVLSHRKIIQCVQCKVKKYTFDMIERISENNQVQMYCSLNCLSLFRVNLSASSSKCIRCDNCTKNIPAQYHLTMSDGSIRNFCTYQCVLLFQNQFTAVPALTTSTTTRQTTTLKPGLKTTTTTSTPVIANVVSLAQAPRPITTIQNKNLAPQTLVSVRQQGPSLAVLSPKSQVSSPAITSTTISVAAPSAGNPPVMREIVVRPPVPKSVKNKSASCKPIMQNKGVSAKLPTCHKSVQTDERPMPLILPVPVPIYVPTPMHMFSRPVPCPVPFPVPIPVPIIVPSSKAYKDIQENATLQSSALKIASENCNDNQKGSSKTVSKSVTEDMELSQKDTTHLPVDQNNMHVQNNADLKMDTESDLASKENKLKHRNKRGGDLKQKDAKKPKLEDVNNLEVTIDEAETDKQIAEMMNSNTEDTDLKLKYAFGINAWRQWILEKNTHMEKGSYSSRKLKYFKTDILQLAPEELNYYLSQFVREIRRPTGERYTAGALFYLVLGLQLYLHENGRIDNIFADECYNSFTDHFHQILMDYETRAIAQEVPWSRIEEEFLWDSRQLGAHSPQVLLNTLIYFNTKYFKMKEISDHVGLCFPHIGRHVDKQRARNGNFKGYLRYYGPYYDGSEDDDDDERDNEDSILLLPENNNNHLRCPVRLYEFYISKCPPGVWHKDSKFYLTAHLQCWTRIPVSTSPQIRVVCQTTKSGTPPHHFLEKPLLKHYKESNSLKNSMMTDSHISSAFVFTSCAFNELYS</sequence>
<feature type="domain" description="TRASH" evidence="10">
    <location>
        <begin position="480"/>
        <end position="520"/>
    </location>
</feature>
<evidence type="ECO:0000256" key="9">
    <source>
        <dbReference type="SAM" id="MobiDB-lite"/>
    </source>
</evidence>
<dbReference type="PANTHER" id="PTHR45736">
    <property type="entry name" value="ZINC FINGER MYM-TYPE PROTEIN"/>
    <property type="match status" value="1"/>
</dbReference>
<reference evidence="11 12" key="1">
    <citation type="submission" date="2024-04" db="EMBL/GenBank/DDBJ databases">
        <authorList>
            <person name="Rising A."/>
            <person name="Reimegard J."/>
            <person name="Sonavane S."/>
            <person name="Akerstrom W."/>
            <person name="Nylinder S."/>
            <person name="Hedman E."/>
            <person name="Kallberg Y."/>
        </authorList>
    </citation>
    <scope>NUCLEOTIDE SEQUENCE [LARGE SCALE GENOMIC DNA]</scope>
</reference>
<evidence type="ECO:0000256" key="5">
    <source>
        <dbReference type="ARBA" id="ARBA00022771"/>
    </source>
</evidence>
<evidence type="ECO:0000259" key="10">
    <source>
        <dbReference type="SMART" id="SM00746"/>
    </source>
</evidence>
<gene>
    <name evidence="11" type="ORF">LARSCL_LOCUS104</name>
</gene>
<feature type="coiled-coil region" evidence="8">
    <location>
        <begin position="999"/>
        <end position="1026"/>
    </location>
</feature>
<keyword evidence="4" id="KW-0677">Repeat</keyword>
<dbReference type="GO" id="GO:0008270">
    <property type="term" value="F:zinc ion binding"/>
    <property type="evidence" value="ECO:0007669"/>
    <property type="project" value="UniProtKB-KW"/>
</dbReference>
<dbReference type="InterPro" id="IPR010507">
    <property type="entry name" value="Znf_MYM"/>
</dbReference>
<evidence type="ECO:0000256" key="3">
    <source>
        <dbReference type="ARBA" id="ARBA00022723"/>
    </source>
</evidence>
<evidence type="ECO:0000256" key="2">
    <source>
        <dbReference type="ARBA" id="ARBA00022553"/>
    </source>
</evidence>
<feature type="domain" description="TRASH" evidence="10">
    <location>
        <begin position="532"/>
        <end position="567"/>
    </location>
</feature>
<proteinExistence type="predicted"/>
<keyword evidence="6" id="KW-0862">Zinc</keyword>
<dbReference type="InterPro" id="IPR021893">
    <property type="entry name" value="ZMYM2-like_C"/>
</dbReference>
<organism evidence="11 12">
    <name type="scientific">Larinioides sclopetarius</name>
    <dbReference type="NCBI Taxonomy" id="280406"/>
    <lineage>
        <taxon>Eukaryota</taxon>
        <taxon>Metazoa</taxon>
        <taxon>Ecdysozoa</taxon>
        <taxon>Arthropoda</taxon>
        <taxon>Chelicerata</taxon>
        <taxon>Arachnida</taxon>
        <taxon>Araneae</taxon>
        <taxon>Araneomorphae</taxon>
        <taxon>Entelegynae</taxon>
        <taxon>Araneoidea</taxon>
        <taxon>Araneidae</taxon>
        <taxon>Larinioides</taxon>
    </lineage>
</organism>
<dbReference type="Pfam" id="PF25561">
    <property type="entry name" value="QRICH1"/>
    <property type="match status" value="1"/>
</dbReference>
<feature type="compositionally biased region" description="Basic and acidic residues" evidence="9">
    <location>
        <begin position="982"/>
        <end position="996"/>
    </location>
</feature>
<feature type="compositionally biased region" description="Polar residues" evidence="9">
    <location>
        <begin position="28"/>
        <end position="37"/>
    </location>
</feature>
<protein>
    <recommendedName>
        <fullName evidence="10">TRASH domain-containing protein</fullName>
    </recommendedName>
</protein>
<keyword evidence="1" id="KW-1017">Isopeptide bond</keyword>
<feature type="compositionally biased region" description="Basic and acidic residues" evidence="9">
    <location>
        <begin position="277"/>
        <end position="296"/>
    </location>
</feature>
<name>A0AAV1YPU0_9ARAC</name>
<feature type="domain" description="TRASH" evidence="10">
    <location>
        <begin position="667"/>
        <end position="703"/>
    </location>
</feature>
<feature type="compositionally biased region" description="Basic and acidic residues" evidence="9">
    <location>
        <begin position="152"/>
        <end position="174"/>
    </location>
</feature>
<keyword evidence="3" id="KW-0479">Metal-binding</keyword>
<feature type="region of interest" description="Disordered" evidence="9">
    <location>
        <begin position="97"/>
        <end position="299"/>
    </location>
</feature>